<dbReference type="InterPro" id="IPR025645">
    <property type="entry name" value="DUF4349"/>
</dbReference>
<sequence>MLQMRKPYRCFLLVAGITCLPVLTACGSSSRSTRAEMPAAEAKAINDREGGDSAPTGGQLAQGAQAGTLMIYNGSFTLEAGEGDAKIFGGQIIDKTKSLGGYLSQRSSNALTVRVPAKEFGAASDFIRSLAKVKYENVTAQDITMQYSDLKIRLDVQQKMLARYQELLKKADSVKDAVEVERELGRITERVEQLKGQIRYYDNQVSFSTISVNFQEPYTAFTKEKKPGPLGWVFYGAYVAIKWLFVWD</sequence>
<dbReference type="Pfam" id="PF14257">
    <property type="entry name" value="DUF4349"/>
    <property type="match status" value="1"/>
</dbReference>
<name>I4B1G1_TURPD</name>
<reference evidence="5 6" key="1">
    <citation type="submission" date="2012-06" db="EMBL/GenBank/DDBJ databases">
        <title>The complete chromosome of genome of Turneriella parva DSM 21527.</title>
        <authorList>
            <consortium name="US DOE Joint Genome Institute (JGI-PGF)"/>
            <person name="Lucas S."/>
            <person name="Han J."/>
            <person name="Lapidus A."/>
            <person name="Bruce D."/>
            <person name="Goodwin L."/>
            <person name="Pitluck S."/>
            <person name="Peters L."/>
            <person name="Kyrpides N."/>
            <person name="Mavromatis K."/>
            <person name="Ivanova N."/>
            <person name="Mikhailova N."/>
            <person name="Chertkov O."/>
            <person name="Detter J.C."/>
            <person name="Tapia R."/>
            <person name="Han C."/>
            <person name="Land M."/>
            <person name="Hauser L."/>
            <person name="Markowitz V."/>
            <person name="Cheng J.-F."/>
            <person name="Hugenholtz P."/>
            <person name="Woyke T."/>
            <person name="Wu D."/>
            <person name="Gronow S."/>
            <person name="Wellnitz S."/>
            <person name="Brambilla E."/>
            <person name="Klenk H.-P."/>
            <person name="Eisen J.A."/>
        </authorList>
    </citation>
    <scope>NUCLEOTIDE SEQUENCE [LARGE SCALE GENOMIC DNA]</scope>
    <source>
        <strain evidence="6">ATCC BAA-1111 / DSM 21527 / NCTC 11395 / H</strain>
    </source>
</reference>
<evidence type="ECO:0000259" key="4">
    <source>
        <dbReference type="Pfam" id="PF14257"/>
    </source>
</evidence>
<dbReference type="AlphaFoldDB" id="I4B1G1"/>
<evidence type="ECO:0000256" key="3">
    <source>
        <dbReference type="SAM" id="SignalP"/>
    </source>
</evidence>
<dbReference type="EMBL" id="CP002959">
    <property type="protein sequence ID" value="AFM11118.1"/>
    <property type="molecule type" value="Genomic_DNA"/>
</dbReference>
<organism evidence="5 6">
    <name type="scientific">Turneriella parva (strain ATCC BAA-1111 / DSM 21527 / NCTC 11395 / H)</name>
    <name type="common">Leptospira parva</name>
    <dbReference type="NCBI Taxonomy" id="869212"/>
    <lineage>
        <taxon>Bacteria</taxon>
        <taxon>Pseudomonadati</taxon>
        <taxon>Spirochaetota</taxon>
        <taxon>Spirochaetia</taxon>
        <taxon>Leptospirales</taxon>
        <taxon>Leptospiraceae</taxon>
        <taxon>Turneriella</taxon>
    </lineage>
</organism>
<feature type="domain" description="DUF4349" evidence="4">
    <location>
        <begin position="70"/>
        <end position="227"/>
    </location>
</feature>
<keyword evidence="6" id="KW-1185">Reference proteome</keyword>
<gene>
    <name evidence="5" type="ordered locus">Turpa_0462</name>
</gene>
<evidence type="ECO:0000313" key="6">
    <source>
        <dbReference type="Proteomes" id="UP000006048"/>
    </source>
</evidence>
<feature type="chain" id="PRO_5003686320" description="DUF4349 domain-containing protein" evidence="3">
    <location>
        <begin position="25"/>
        <end position="248"/>
    </location>
</feature>
<dbReference type="HOGENOM" id="CLU_1119772_0_0_12"/>
<evidence type="ECO:0000256" key="1">
    <source>
        <dbReference type="SAM" id="Coils"/>
    </source>
</evidence>
<dbReference type="Proteomes" id="UP000006048">
    <property type="component" value="Chromosome"/>
</dbReference>
<evidence type="ECO:0000256" key="2">
    <source>
        <dbReference type="SAM" id="MobiDB-lite"/>
    </source>
</evidence>
<keyword evidence="3" id="KW-0732">Signal</keyword>
<keyword evidence="1" id="KW-0175">Coiled coil</keyword>
<dbReference type="OrthoDB" id="344262at2"/>
<dbReference type="STRING" id="869212.Turpa_0462"/>
<proteinExistence type="predicted"/>
<dbReference type="PROSITE" id="PS51257">
    <property type="entry name" value="PROKAR_LIPOPROTEIN"/>
    <property type="match status" value="1"/>
</dbReference>
<feature type="coiled-coil region" evidence="1">
    <location>
        <begin position="161"/>
        <end position="197"/>
    </location>
</feature>
<dbReference type="KEGG" id="tpx:Turpa_0462"/>
<feature type="region of interest" description="Disordered" evidence="2">
    <location>
        <begin position="37"/>
        <end position="58"/>
    </location>
</feature>
<accession>I4B1G1</accession>
<protein>
    <recommendedName>
        <fullName evidence="4">DUF4349 domain-containing protein</fullName>
    </recommendedName>
</protein>
<evidence type="ECO:0000313" key="5">
    <source>
        <dbReference type="EMBL" id="AFM11118.1"/>
    </source>
</evidence>
<feature type="signal peptide" evidence="3">
    <location>
        <begin position="1"/>
        <end position="24"/>
    </location>
</feature>
<dbReference type="RefSeq" id="WP_014801638.1">
    <property type="nucleotide sequence ID" value="NC_018020.1"/>
</dbReference>